<dbReference type="HOGENOM" id="CLU_3057492_0_0_6"/>
<comment type="caution">
    <text evidence="1">The sequence shown here is derived from an EMBL/GenBank/DDBJ whole genome shotgun (WGS) entry which is preliminary data.</text>
</comment>
<accession>N9FCJ3</accession>
<keyword evidence="2" id="KW-1185">Reference proteome</keyword>
<sequence length="53" mass="6206">MKQDYADVAEFYLETRLSKAGYAFDFFDSHWSLDNSLILNVSIRLTQPYQAIL</sequence>
<dbReference type="RefSeq" id="WP_005087136.1">
    <property type="nucleotide sequence ID" value="NZ_ASYX01000001.1"/>
</dbReference>
<organism evidence="1 2">
    <name type="scientific">Acinetobacter haemolyticus CIP 64.3 = MTCC 9819</name>
    <dbReference type="NCBI Taxonomy" id="1217659"/>
    <lineage>
        <taxon>Bacteria</taxon>
        <taxon>Pseudomonadati</taxon>
        <taxon>Pseudomonadota</taxon>
        <taxon>Gammaproteobacteria</taxon>
        <taxon>Moraxellales</taxon>
        <taxon>Moraxellaceae</taxon>
        <taxon>Acinetobacter</taxon>
    </lineage>
</organism>
<dbReference type="PATRIC" id="fig|1217659.3.peg.772"/>
<dbReference type="Proteomes" id="UP000017667">
    <property type="component" value="Unassembled WGS sequence"/>
</dbReference>
<gene>
    <name evidence="1" type="ORF">F927_00791</name>
</gene>
<name>N9FCJ3_ACIHA</name>
<protein>
    <submittedName>
        <fullName evidence="1">Uncharacterized protein</fullName>
    </submittedName>
</protein>
<evidence type="ECO:0000313" key="2">
    <source>
        <dbReference type="Proteomes" id="UP000017667"/>
    </source>
</evidence>
<dbReference type="EMBL" id="APQQ01000012">
    <property type="protein sequence ID" value="ENW20307.1"/>
    <property type="molecule type" value="Genomic_DNA"/>
</dbReference>
<proteinExistence type="predicted"/>
<reference evidence="1 2" key="1">
    <citation type="submission" date="2013-02" db="EMBL/GenBank/DDBJ databases">
        <title>The Genome Sequence of Acinetobacter haemolyticus CIP 64.3.</title>
        <authorList>
            <consortium name="The Broad Institute Genome Sequencing Platform"/>
            <consortium name="The Broad Institute Genome Sequencing Center for Infectious Disease"/>
            <person name="Cerqueira G."/>
            <person name="Feldgarden M."/>
            <person name="Courvalin P."/>
            <person name="Perichon B."/>
            <person name="Grillot-Courvalin C."/>
            <person name="Clermont D."/>
            <person name="Rocha E."/>
            <person name="Yoon E.-J."/>
            <person name="Nemec A."/>
            <person name="Walker B."/>
            <person name="Young S.K."/>
            <person name="Zeng Q."/>
            <person name="Gargeya S."/>
            <person name="Fitzgerald M."/>
            <person name="Haas B."/>
            <person name="Abouelleil A."/>
            <person name="Alvarado L."/>
            <person name="Arachchi H.M."/>
            <person name="Berlin A.M."/>
            <person name="Chapman S.B."/>
            <person name="Dewar J."/>
            <person name="Goldberg J."/>
            <person name="Griggs A."/>
            <person name="Gujja S."/>
            <person name="Hansen M."/>
            <person name="Howarth C."/>
            <person name="Imamovic A."/>
            <person name="Larimer J."/>
            <person name="McCowan C."/>
            <person name="Murphy C."/>
            <person name="Neiman D."/>
            <person name="Pearson M."/>
            <person name="Priest M."/>
            <person name="Roberts A."/>
            <person name="Saif S."/>
            <person name="Shea T."/>
            <person name="Sisk P."/>
            <person name="Sykes S."/>
            <person name="Wortman J."/>
            <person name="Nusbaum C."/>
            <person name="Birren B."/>
        </authorList>
    </citation>
    <scope>NUCLEOTIDE SEQUENCE [LARGE SCALE GENOMIC DNA]</scope>
    <source>
        <strain evidence="1 2">CIP 64.3</strain>
    </source>
</reference>
<evidence type="ECO:0000313" key="1">
    <source>
        <dbReference type="EMBL" id="ENW20307.1"/>
    </source>
</evidence>
<dbReference type="AlphaFoldDB" id="N9FCJ3"/>